<feature type="domain" description="Ig-like" evidence="4">
    <location>
        <begin position="12"/>
        <end position="112"/>
    </location>
</feature>
<evidence type="ECO:0000313" key="5">
    <source>
        <dbReference type="EMBL" id="UYV66074.1"/>
    </source>
</evidence>
<evidence type="ECO:0000256" key="3">
    <source>
        <dbReference type="ARBA" id="ARBA00023157"/>
    </source>
</evidence>
<evidence type="ECO:0000256" key="2">
    <source>
        <dbReference type="ARBA" id="ARBA00023136"/>
    </source>
</evidence>
<dbReference type="CDD" id="cd00096">
    <property type="entry name" value="Ig"/>
    <property type="match status" value="1"/>
</dbReference>
<evidence type="ECO:0000256" key="1">
    <source>
        <dbReference type="ARBA" id="ARBA00004167"/>
    </source>
</evidence>
<dbReference type="EMBL" id="CP092866">
    <property type="protein sequence ID" value="UYV66074.1"/>
    <property type="molecule type" value="Genomic_DNA"/>
</dbReference>
<dbReference type="PROSITE" id="PS50835">
    <property type="entry name" value="IG_LIKE"/>
    <property type="match status" value="2"/>
</dbReference>
<dbReference type="SMART" id="SM00409">
    <property type="entry name" value="IG"/>
    <property type="match status" value="2"/>
</dbReference>
<proteinExistence type="predicted"/>
<comment type="subcellular location">
    <subcellularLocation>
        <location evidence="1">Membrane</location>
        <topology evidence="1">Single-pass membrane protein</topology>
    </subcellularLocation>
</comment>
<dbReference type="Pfam" id="PF13927">
    <property type="entry name" value="Ig_3"/>
    <property type="match status" value="1"/>
</dbReference>
<keyword evidence="2" id="KW-0472">Membrane</keyword>
<gene>
    <name evidence="5" type="ORF">LAZ67_4000047</name>
</gene>
<dbReference type="Proteomes" id="UP001235939">
    <property type="component" value="Chromosome 04"/>
</dbReference>
<dbReference type="Gene3D" id="2.60.40.10">
    <property type="entry name" value="Immunoglobulins"/>
    <property type="match status" value="2"/>
</dbReference>
<sequence length="229" mass="24765">MGIFPWCAAVKPLEVRISSPAPGRVVSAGLKIEAVCSTSGSRPPAHVTWWLEGQERSQLSNSTERVSANGNLTTSILSLVPSRQDHGTSLVCRAENPRLASSAQDSLLLNISCTYPPQQLVDLAITQFSLCYMTLYVPDVKLTTTETEVEEGANVQLTCQISANPPELEVGWQFEGGPLFHNPALGVVIVQGRSLVLHRAARSRAGAYRCFATNREGQGLSNIVRLHIS</sequence>
<accession>A0ABY6KB41</accession>
<evidence type="ECO:0000259" key="4">
    <source>
        <dbReference type="PROSITE" id="PS50835"/>
    </source>
</evidence>
<dbReference type="InterPro" id="IPR003598">
    <property type="entry name" value="Ig_sub2"/>
</dbReference>
<feature type="non-terminal residue" evidence="5">
    <location>
        <position position="1"/>
    </location>
</feature>
<evidence type="ECO:0000313" key="6">
    <source>
        <dbReference type="Proteomes" id="UP001235939"/>
    </source>
</evidence>
<dbReference type="InterPro" id="IPR007110">
    <property type="entry name" value="Ig-like_dom"/>
</dbReference>
<dbReference type="SMART" id="SM00408">
    <property type="entry name" value="IGc2"/>
    <property type="match status" value="1"/>
</dbReference>
<dbReference type="SUPFAM" id="SSF48726">
    <property type="entry name" value="Immunoglobulin"/>
    <property type="match status" value="2"/>
</dbReference>
<dbReference type="PANTHER" id="PTHR23278:SF19">
    <property type="entry name" value="OBSCURIN"/>
    <property type="match status" value="1"/>
</dbReference>
<dbReference type="InterPro" id="IPR036179">
    <property type="entry name" value="Ig-like_dom_sf"/>
</dbReference>
<feature type="domain" description="Ig-like" evidence="4">
    <location>
        <begin position="138"/>
        <end position="221"/>
    </location>
</feature>
<organism evidence="5 6">
    <name type="scientific">Cordylochernes scorpioides</name>
    <dbReference type="NCBI Taxonomy" id="51811"/>
    <lineage>
        <taxon>Eukaryota</taxon>
        <taxon>Metazoa</taxon>
        <taxon>Ecdysozoa</taxon>
        <taxon>Arthropoda</taxon>
        <taxon>Chelicerata</taxon>
        <taxon>Arachnida</taxon>
        <taxon>Pseudoscorpiones</taxon>
        <taxon>Cheliferoidea</taxon>
        <taxon>Chernetidae</taxon>
        <taxon>Cordylochernes</taxon>
    </lineage>
</organism>
<dbReference type="InterPro" id="IPR003599">
    <property type="entry name" value="Ig_sub"/>
</dbReference>
<keyword evidence="3" id="KW-1015">Disulfide bond</keyword>
<reference evidence="5 6" key="1">
    <citation type="submission" date="2022-01" db="EMBL/GenBank/DDBJ databases">
        <title>A chromosomal length assembly of Cordylochernes scorpioides.</title>
        <authorList>
            <person name="Zeh D."/>
            <person name="Zeh J."/>
        </authorList>
    </citation>
    <scope>NUCLEOTIDE SEQUENCE [LARGE SCALE GENOMIC DNA]</scope>
    <source>
        <strain evidence="5">IN4F17</strain>
        <tissue evidence="5">Whole Body</tissue>
    </source>
</reference>
<protein>
    <recommendedName>
        <fullName evidence="4">Ig-like domain-containing protein</fullName>
    </recommendedName>
</protein>
<dbReference type="Pfam" id="PF08205">
    <property type="entry name" value="C2-set_2"/>
    <property type="match status" value="1"/>
</dbReference>
<dbReference type="PANTHER" id="PTHR23278">
    <property type="entry name" value="SIDESTEP PROTEIN"/>
    <property type="match status" value="1"/>
</dbReference>
<dbReference type="InterPro" id="IPR013162">
    <property type="entry name" value="CD80_C2-set"/>
</dbReference>
<name>A0ABY6KB41_9ARAC</name>
<keyword evidence="6" id="KW-1185">Reference proteome</keyword>
<dbReference type="InterPro" id="IPR013783">
    <property type="entry name" value="Ig-like_fold"/>
</dbReference>